<dbReference type="Gene3D" id="1.10.510.10">
    <property type="entry name" value="Transferase(Phosphotransferase) domain 1"/>
    <property type="match status" value="1"/>
</dbReference>
<evidence type="ECO:0000256" key="1">
    <source>
        <dbReference type="ARBA" id="ARBA00012513"/>
    </source>
</evidence>
<dbReference type="SMART" id="SM00220">
    <property type="entry name" value="S_TKc"/>
    <property type="match status" value="1"/>
</dbReference>
<evidence type="ECO:0000313" key="7">
    <source>
        <dbReference type="EMBL" id="KAK8846348.1"/>
    </source>
</evidence>
<reference evidence="7 8" key="1">
    <citation type="submission" date="2024-04" db="EMBL/GenBank/DDBJ databases">
        <title>Tritrichomonas musculus Genome.</title>
        <authorList>
            <person name="Alves-Ferreira E."/>
            <person name="Grigg M."/>
            <person name="Lorenzi H."/>
            <person name="Galac M."/>
        </authorList>
    </citation>
    <scope>NUCLEOTIDE SEQUENCE [LARGE SCALE GENOMIC DNA]</scope>
    <source>
        <strain evidence="7 8">EAF2021</strain>
    </source>
</reference>
<proteinExistence type="inferred from homology"/>
<feature type="domain" description="Protein kinase" evidence="6">
    <location>
        <begin position="17"/>
        <end position="275"/>
    </location>
</feature>
<dbReference type="PANTHER" id="PTHR11909">
    <property type="entry name" value="CASEIN KINASE-RELATED"/>
    <property type="match status" value="1"/>
</dbReference>
<keyword evidence="3 4" id="KW-0067">ATP-binding</keyword>
<feature type="binding site" evidence="4">
    <location>
        <position position="46"/>
    </location>
    <ligand>
        <name>ATP</name>
        <dbReference type="ChEBI" id="CHEBI:30616"/>
    </ligand>
</feature>
<keyword evidence="5" id="KW-0418">Kinase</keyword>
<keyword evidence="2 4" id="KW-0547">Nucleotide-binding</keyword>
<dbReference type="PROSITE" id="PS00107">
    <property type="entry name" value="PROTEIN_KINASE_ATP"/>
    <property type="match status" value="1"/>
</dbReference>
<accession>A0ABR2HGW0</accession>
<dbReference type="SUPFAM" id="SSF56112">
    <property type="entry name" value="Protein kinase-like (PK-like)"/>
    <property type="match status" value="1"/>
</dbReference>
<protein>
    <recommendedName>
        <fullName evidence="1">non-specific serine/threonine protein kinase</fullName>
        <ecNumber evidence="1">2.7.11.1</ecNumber>
    </recommendedName>
</protein>
<evidence type="ECO:0000256" key="3">
    <source>
        <dbReference type="ARBA" id="ARBA00022840"/>
    </source>
</evidence>
<organism evidence="7 8">
    <name type="scientific">Tritrichomonas musculus</name>
    <dbReference type="NCBI Taxonomy" id="1915356"/>
    <lineage>
        <taxon>Eukaryota</taxon>
        <taxon>Metamonada</taxon>
        <taxon>Parabasalia</taxon>
        <taxon>Tritrichomonadida</taxon>
        <taxon>Tritrichomonadidae</taxon>
        <taxon>Tritrichomonas</taxon>
    </lineage>
</organism>
<dbReference type="PROSITE" id="PS50011">
    <property type="entry name" value="PROTEIN_KINASE_DOM"/>
    <property type="match status" value="1"/>
</dbReference>
<sequence length="349" mass="40741">MENERKTFKRDRYFLNYKILHLIGQGGFADIYFVKEKKNNHPYALKVERKNSSKNTLTNEAKICRRIQDSLLFPRYKEFGETTNYLYLVTECLGPSLTAVRKILPDLKYSFSTGLRLGIEMLRCISDLHQFGYIHRDIKPTNFLIRASRANPIALVDFGLARRHFDKETLKPRLPRDHVGFVGTPKYASLNAHECRDLSRRDDIISWWYSLLEILNGSLPWGEITDKKEIYNMKLNADYDQICEGLPKEILGIRRCILQLDYDSEPRYNLYTSFLVAAMIKTKATFDDQFDWETLIAREKEHLSSMPIDPPDDEEPTIPIDLVPPVVPGENEYSEEEEKNEKNKCCLII</sequence>
<keyword evidence="8" id="KW-1185">Reference proteome</keyword>
<dbReference type="InterPro" id="IPR008271">
    <property type="entry name" value="Ser/Thr_kinase_AS"/>
</dbReference>
<comment type="caution">
    <text evidence="7">The sequence shown here is derived from an EMBL/GenBank/DDBJ whole genome shotgun (WGS) entry which is preliminary data.</text>
</comment>
<name>A0ABR2HGW0_9EUKA</name>
<keyword evidence="5" id="KW-0808">Transferase</keyword>
<dbReference type="InterPro" id="IPR011009">
    <property type="entry name" value="Kinase-like_dom_sf"/>
</dbReference>
<evidence type="ECO:0000313" key="8">
    <source>
        <dbReference type="Proteomes" id="UP001470230"/>
    </source>
</evidence>
<evidence type="ECO:0000259" key="6">
    <source>
        <dbReference type="PROSITE" id="PS50011"/>
    </source>
</evidence>
<dbReference type="InterPro" id="IPR017441">
    <property type="entry name" value="Protein_kinase_ATP_BS"/>
</dbReference>
<evidence type="ECO:0000256" key="5">
    <source>
        <dbReference type="RuleBase" id="RU000304"/>
    </source>
</evidence>
<evidence type="ECO:0000256" key="4">
    <source>
        <dbReference type="PROSITE-ProRule" id="PRU10141"/>
    </source>
</evidence>
<comment type="similarity">
    <text evidence="5">Belongs to the protein kinase superfamily.</text>
</comment>
<evidence type="ECO:0000256" key="2">
    <source>
        <dbReference type="ARBA" id="ARBA00022741"/>
    </source>
</evidence>
<gene>
    <name evidence="7" type="ORF">M9Y10_020358</name>
</gene>
<dbReference type="InterPro" id="IPR050235">
    <property type="entry name" value="CK1_Ser-Thr_kinase"/>
</dbReference>
<dbReference type="Pfam" id="PF00069">
    <property type="entry name" value="Pkinase"/>
    <property type="match status" value="1"/>
</dbReference>
<dbReference type="InterPro" id="IPR000719">
    <property type="entry name" value="Prot_kinase_dom"/>
</dbReference>
<keyword evidence="5" id="KW-0723">Serine/threonine-protein kinase</keyword>
<dbReference type="EMBL" id="JAPFFF010000029">
    <property type="protein sequence ID" value="KAK8846348.1"/>
    <property type="molecule type" value="Genomic_DNA"/>
</dbReference>
<dbReference type="PROSITE" id="PS00108">
    <property type="entry name" value="PROTEIN_KINASE_ST"/>
    <property type="match status" value="1"/>
</dbReference>
<dbReference type="EC" id="2.7.11.1" evidence="1"/>
<dbReference type="Proteomes" id="UP001470230">
    <property type="component" value="Unassembled WGS sequence"/>
</dbReference>